<evidence type="ECO:0000256" key="1">
    <source>
        <dbReference type="ARBA" id="ARBA00004141"/>
    </source>
</evidence>
<protein>
    <recommendedName>
        <fullName evidence="5">Probable membrane transporter protein</fullName>
    </recommendedName>
</protein>
<comment type="caution">
    <text evidence="6">The sequence shown here is derived from an EMBL/GenBank/DDBJ whole genome shotgun (WGS) entry which is preliminary data.</text>
</comment>
<dbReference type="InterPro" id="IPR002781">
    <property type="entry name" value="TM_pro_TauE-like"/>
</dbReference>
<feature type="transmembrane region" description="Helical" evidence="5">
    <location>
        <begin position="144"/>
        <end position="175"/>
    </location>
</feature>
<dbReference type="RefSeq" id="WP_048409828.1">
    <property type="nucleotide sequence ID" value="NZ_JAJOHW010000104.1"/>
</dbReference>
<evidence type="ECO:0000313" key="6">
    <source>
        <dbReference type="EMBL" id="MFC4489598.1"/>
    </source>
</evidence>
<organism evidence="6 7">
    <name type="scientific">Chromobacterium aquaticum</name>
    <dbReference type="NCBI Taxonomy" id="467180"/>
    <lineage>
        <taxon>Bacteria</taxon>
        <taxon>Pseudomonadati</taxon>
        <taxon>Pseudomonadota</taxon>
        <taxon>Betaproteobacteria</taxon>
        <taxon>Neisseriales</taxon>
        <taxon>Chromobacteriaceae</taxon>
        <taxon>Chromobacterium</taxon>
    </lineage>
</organism>
<dbReference type="InterPro" id="IPR051598">
    <property type="entry name" value="TSUP/Inactive_protease-like"/>
</dbReference>
<feature type="transmembrane region" description="Helical" evidence="5">
    <location>
        <begin position="210"/>
        <end position="226"/>
    </location>
</feature>
<proteinExistence type="inferred from homology"/>
<keyword evidence="3 5" id="KW-1133">Transmembrane helix</keyword>
<evidence type="ECO:0000256" key="2">
    <source>
        <dbReference type="ARBA" id="ARBA00022692"/>
    </source>
</evidence>
<evidence type="ECO:0000313" key="7">
    <source>
        <dbReference type="Proteomes" id="UP001595999"/>
    </source>
</evidence>
<evidence type="ECO:0000256" key="5">
    <source>
        <dbReference type="RuleBase" id="RU363041"/>
    </source>
</evidence>
<sequence>MEWGYAIAGLAVGFIVGLTGVGGGSLMTPILLWFGISPATAVGTDLLYAALTKMGGVAVHHRQGHVDWRVAGWLSAGSVPAALLVLAGLSYLHLPEKMLDTLFKLVLGVALLLTAAAILGKPLLLRWLNRGGAVSLPSEPRIGLTIATGVALGALVTLSSIGAGALGTLALFLLYPALSTSRLVGTEIAHAVPLTLVAGLGHAGLGNVDVMLLANLLLGSLPGIWLGSKLTRRLAERWLRPTLALMLGLIGAKLVF</sequence>
<accession>A0ABV8ZT23</accession>
<dbReference type="Pfam" id="PF01925">
    <property type="entry name" value="TauE"/>
    <property type="match status" value="1"/>
</dbReference>
<dbReference type="Proteomes" id="UP001595999">
    <property type="component" value="Unassembled WGS sequence"/>
</dbReference>
<keyword evidence="5" id="KW-1003">Cell membrane</keyword>
<evidence type="ECO:0000256" key="4">
    <source>
        <dbReference type="ARBA" id="ARBA00023136"/>
    </source>
</evidence>
<gene>
    <name evidence="6" type="ORF">ACFO0R_08185</name>
</gene>
<dbReference type="EMBL" id="JBHSEK010000004">
    <property type="protein sequence ID" value="MFC4489598.1"/>
    <property type="molecule type" value="Genomic_DNA"/>
</dbReference>
<dbReference type="PANTHER" id="PTHR43701">
    <property type="entry name" value="MEMBRANE TRANSPORTER PROTEIN MJ0441-RELATED"/>
    <property type="match status" value="1"/>
</dbReference>
<feature type="transmembrane region" description="Helical" evidence="5">
    <location>
        <begin position="71"/>
        <end position="93"/>
    </location>
</feature>
<keyword evidence="4 5" id="KW-0472">Membrane</keyword>
<keyword evidence="2 5" id="KW-0812">Transmembrane</keyword>
<comment type="similarity">
    <text evidence="5">Belongs to the 4-toluene sulfonate uptake permease (TSUP) (TC 2.A.102) family.</text>
</comment>
<dbReference type="PANTHER" id="PTHR43701:SF2">
    <property type="entry name" value="MEMBRANE TRANSPORTER PROTEIN YJNA-RELATED"/>
    <property type="match status" value="1"/>
</dbReference>
<comment type="subcellular location">
    <subcellularLocation>
        <location evidence="5">Cell membrane</location>
        <topology evidence="5">Multi-pass membrane protein</topology>
    </subcellularLocation>
    <subcellularLocation>
        <location evidence="1">Membrane</location>
        <topology evidence="1">Multi-pass membrane protein</topology>
    </subcellularLocation>
</comment>
<evidence type="ECO:0000256" key="3">
    <source>
        <dbReference type="ARBA" id="ARBA00022989"/>
    </source>
</evidence>
<feature type="transmembrane region" description="Helical" evidence="5">
    <location>
        <begin position="105"/>
        <end position="124"/>
    </location>
</feature>
<feature type="transmembrane region" description="Helical" evidence="5">
    <location>
        <begin position="30"/>
        <end position="51"/>
    </location>
</feature>
<reference evidence="7" key="1">
    <citation type="journal article" date="2019" name="Int. J. Syst. Evol. Microbiol.">
        <title>The Global Catalogue of Microorganisms (GCM) 10K type strain sequencing project: providing services to taxonomists for standard genome sequencing and annotation.</title>
        <authorList>
            <consortium name="The Broad Institute Genomics Platform"/>
            <consortium name="The Broad Institute Genome Sequencing Center for Infectious Disease"/>
            <person name="Wu L."/>
            <person name="Ma J."/>
        </authorList>
    </citation>
    <scope>NUCLEOTIDE SEQUENCE [LARGE SCALE GENOMIC DNA]</scope>
    <source>
        <strain evidence="7">CGMCC 4.7608</strain>
    </source>
</reference>
<name>A0ABV8ZT23_9NEIS</name>
<feature type="transmembrane region" description="Helical" evidence="5">
    <location>
        <begin position="187"/>
        <end position="204"/>
    </location>
</feature>
<feature type="transmembrane region" description="Helical" evidence="5">
    <location>
        <begin position="6"/>
        <end position="23"/>
    </location>
</feature>
<keyword evidence="7" id="KW-1185">Reference proteome</keyword>